<feature type="domain" description="C4-type zinc ribbon" evidence="1">
    <location>
        <begin position="109"/>
        <end position="138"/>
    </location>
</feature>
<name>A0A645HSU0_9ZZZZ</name>
<protein>
    <recommendedName>
        <fullName evidence="1">C4-type zinc ribbon domain-containing protein</fullName>
    </recommendedName>
</protein>
<dbReference type="Pfam" id="PF02591">
    <property type="entry name" value="Zn_ribbon_9"/>
    <property type="match status" value="1"/>
</dbReference>
<dbReference type="InterPro" id="IPR003743">
    <property type="entry name" value="Zf-RING_7"/>
</dbReference>
<comment type="caution">
    <text evidence="2">The sequence shown here is derived from an EMBL/GenBank/DDBJ whole genome shotgun (WGS) entry which is preliminary data.</text>
</comment>
<reference evidence="2" key="1">
    <citation type="submission" date="2019-08" db="EMBL/GenBank/DDBJ databases">
        <authorList>
            <person name="Kucharzyk K."/>
            <person name="Murdoch R.W."/>
            <person name="Higgins S."/>
            <person name="Loffler F."/>
        </authorList>
    </citation>
    <scope>NUCLEOTIDE SEQUENCE</scope>
</reference>
<dbReference type="Gene3D" id="1.10.287.1490">
    <property type="match status" value="1"/>
</dbReference>
<accession>A0A645HSU0</accession>
<dbReference type="EMBL" id="VSSQ01099613">
    <property type="protein sequence ID" value="MPN42111.1"/>
    <property type="molecule type" value="Genomic_DNA"/>
</dbReference>
<proteinExistence type="predicted"/>
<dbReference type="AlphaFoldDB" id="A0A645HSU0"/>
<evidence type="ECO:0000259" key="1">
    <source>
        <dbReference type="Pfam" id="PF02591"/>
    </source>
</evidence>
<gene>
    <name evidence="2" type="ORF">SDC9_189667</name>
</gene>
<sequence length="141" mass="16244">MRSYIEEAQRLSGSLQDFEHETRRLRKIAADRDRVQRDLKIRLVAAKEEFIPLRDEFDAEYKQAQVQVEQMREKAKEKMAGIEPQYIEKYNTIKQQCTPPIAKLQNGQCGGCNMSFPSSVLSSIKNGKLVECETCGRMVIT</sequence>
<evidence type="ECO:0000313" key="2">
    <source>
        <dbReference type="EMBL" id="MPN42111.1"/>
    </source>
</evidence>
<organism evidence="2">
    <name type="scientific">bioreactor metagenome</name>
    <dbReference type="NCBI Taxonomy" id="1076179"/>
    <lineage>
        <taxon>unclassified sequences</taxon>
        <taxon>metagenomes</taxon>
        <taxon>ecological metagenomes</taxon>
    </lineage>
</organism>